<keyword evidence="2" id="KW-1185">Reference proteome</keyword>
<proteinExistence type="predicted"/>
<comment type="caution">
    <text evidence="1">The sequence shown here is derived from an EMBL/GenBank/DDBJ whole genome shotgun (WGS) entry which is preliminary data.</text>
</comment>
<dbReference type="EMBL" id="LWDG02000306">
    <property type="protein sequence ID" value="KAE8266685.1"/>
    <property type="molecule type" value="Genomic_DNA"/>
</dbReference>
<name>A0A8X7N6Q5_9BASI</name>
<dbReference type="SUPFAM" id="SSF56219">
    <property type="entry name" value="DNase I-like"/>
    <property type="match status" value="1"/>
</dbReference>
<accession>A0A8X7N6Q5</accession>
<gene>
    <name evidence="1" type="ORF">A4X09_0g5666</name>
</gene>
<dbReference type="Proteomes" id="UP000078113">
    <property type="component" value="Unassembled WGS sequence"/>
</dbReference>
<evidence type="ECO:0000313" key="2">
    <source>
        <dbReference type="Proteomes" id="UP000078113"/>
    </source>
</evidence>
<protein>
    <recommendedName>
        <fullName evidence="3">Endonuclease/exonuclease/phosphatase domain-containing protein</fullName>
    </recommendedName>
</protein>
<organism evidence="1 2">
    <name type="scientific">Tilletia walkeri</name>
    <dbReference type="NCBI Taxonomy" id="117179"/>
    <lineage>
        <taxon>Eukaryota</taxon>
        <taxon>Fungi</taxon>
        <taxon>Dikarya</taxon>
        <taxon>Basidiomycota</taxon>
        <taxon>Ustilaginomycotina</taxon>
        <taxon>Exobasidiomycetes</taxon>
        <taxon>Tilletiales</taxon>
        <taxon>Tilletiaceae</taxon>
        <taxon>Tilletia</taxon>
    </lineage>
</organism>
<dbReference type="InterPro" id="IPR036691">
    <property type="entry name" value="Endo/exonu/phosph_ase_sf"/>
</dbReference>
<sequence length="219" mass="24711">MAGDWELGLDPGTVTRRGYPGELDSAIDLVFLSPALSSGGWEAQCSARVNLATGSDHYPIVTTLRPPETLAPLPARRPLNFKRTDWDRFVQTLCYQQSDLDEPMVKLAGAEIEWEAQLRLDAAFAALQQLLSSCLELTTPRCTGSDRGCQFWDAEYDQRLQEMRVAELKLAQARADGTREHRAREECQRTKMLFEKQLAKSKRAFFDERIKALSGDEVE</sequence>
<evidence type="ECO:0000313" key="1">
    <source>
        <dbReference type="EMBL" id="KAE8266685.1"/>
    </source>
</evidence>
<reference evidence="1" key="1">
    <citation type="submission" date="2016-04" db="EMBL/GenBank/DDBJ databases">
        <authorList>
            <person name="Nguyen H.D."/>
            <person name="Samba Siva P."/>
            <person name="Cullis J."/>
            <person name="Levesque C.A."/>
            <person name="Hambleton S."/>
        </authorList>
    </citation>
    <scope>NUCLEOTIDE SEQUENCE</scope>
    <source>
        <strain evidence="1">DAOMC 236422</strain>
    </source>
</reference>
<dbReference type="AlphaFoldDB" id="A0A8X7N6Q5"/>
<evidence type="ECO:0008006" key="3">
    <source>
        <dbReference type="Google" id="ProtNLM"/>
    </source>
</evidence>
<reference evidence="1" key="2">
    <citation type="journal article" date="2019" name="IMA Fungus">
        <title>Genome sequencing and comparison of five Tilletia species to identify candidate genes for the detection of regulated species infecting wheat.</title>
        <authorList>
            <person name="Nguyen H.D.T."/>
            <person name="Sultana T."/>
            <person name="Kesanakurti P."/>
            <person name="Hambleton S."/>
        </authorList>
    </citation>
    <scope>NUCLEOTIDE SEQUENCE</scope>
    <source>
        <strain evidence="1">DAOMC 236422</strain>
    </source>
</reference>